<dbReference type="EMBL" id="CM003532">
    <property type="protein sequence ID" value="RCV24724.1"/>
    <property type="molecule type" value="Genomic_DNA"/>
</dbReference>
<dbReference type="InterPro" id="IPR010535">
    <property type="entry name" value="DUF1110"/>
</dbReference>
<reference evidence="1" key="2">
    <citation type="submission" date="2015-07" db="EMBL/GenBank/DDBJ databases">
        <authorList>
            <person name="Noorani M."/>
        </authorList>
    </citation>
    <scope>NUCLEOTIDE SEQUENCE</scope>
    <source>
        <strain evidence="1">Yugu1</strain>
    </source>
</reference>
<protein>
    <submittedName>
        <fullName evidence="1">Uncharacterized protein</fullName>
    </submittedName>
</protein>
<gene>
    <name evidence="1" type="ORF">SETIT_5G108700v2</name>
</gene>
<reference evidence="1" key="1">
    <citation type="journal article" date="2012" name="Nat. Biotechnol.">
        <title>Reference genome sequence of the model plant Setaria.</title>
        <authorList>
            <person name="Bennetzen J.L."/>
            <person name="Schmutz J."/>
            <person name="Wang H."/>
            <person name="Percifield R."/>
            <person name="Hawkins J."/>
            <person name="Pontaroli A.C."/>
            <person name="Estep M."/>
            <person name="Feng L."/>
            <person name="Vaughn J.N."/>
            <person name="Grimwood J."/>
            <person name="Jenkins J."/>
            <person name="Barry K."/>
            <person name="Lindquist E."/>
            <person name="Hellsten U."/>
            <person name="Deshpande S."/>
            <person name="Wang X."/>
            <person name="Wu X."/>
            <person name="Mitros T."/>
            <person name="Triplett J."/>
            <person name="Yang X."/>
            <person name="Ye C.Y."/>
            <person name="Mauro-Herrera M."/>
            <person name="Wang L."/>
            <person name="Li P."/>
            <person name="Sharma M."/>
            <person name="Sharma R."/>
            <person name="Ronald P.C."/>
            <person name="Panaud O."/>
            <person name="Kellogg E.A."/>
            <person name="Brutnell T.P."/>
            <person name="Doust A.N."/>
            <person name="Tuskan G.A."/>
            <person name="Rokhsar D."/>
            <person name="Devos K.M."/>
        </authorList>
    </citation>
    <scope>NUCLEOTIDE SEQUENCE [LARGE SCALE GENOMIC DNA]</scope>
    <source>
        <strain evidence="1">Yugu1</strain>
    </source>
</reference>
<name>A0A368R3R1_SETIT</name>
<proteinExistence type="predicted"/>
<dbReference type="PANTHER" id="PTHR35356:SF3">
    <property type="entry name" value="OS01G0156300 PROTEIN"/>
    <property type="match status" value="1"/>
</dbReference>
<dbReference type="PANTHER" id="PTHR35356">
    <property type="entry name" value="OS01G0156300 PROTEIN-RELATED"/>
    <property type="match status" value="1"/>
</dbReference>
<sequence length="183" mass="19108">MAAAPWTVRVRKRAVEAERRSRHARGMLRDAVPLLASPMHVADVPGARAGAQSVLAALDDAHSGLAFTAATTAAAELLALRGAAADPTAPLPSVDYIPDAHPNERAALGLLREARVNAEAAYDNVGWCCERLMTACNLLEHPGLPGVDGLVDAERAAAHGYLVVAEDLARVSATNAHAALLFL</sequence>
<dbReference type="AlphaFoldDB" id="A0A368R3R1"/>
<dbReference type="Pfam" id="PF06533">
    <property type="entry name" value="DUF1110"/>
    <property type="match status" value="1"/>
</dbReference>
<evidence type="ECO:0000313" key="1">
    <source>
        <dbReference type="EMBL" id="RCV24724.1"/>
    </source>
</evidence>
<organism evidence="1">
    <name type="scientific">Setaria italica</name>
    <name type="common">Foxtail millet</name>
    <name type="synonym">Panicum italicum</name>
    <dbReference type="NCBI Taxonomy" id="4555"/>
    <lineage>
        <taxon>Eukaryota</taxon>
        <taxon>Viridiplantae</taxon>
        <taxon>Streptophyta</taxon>
        <taxon>Embryophyta</taxon>
        <taxon>Tracheophyta</taxon>
        <taxon>Spermatophyta</taxon>
        <taxon>Magnoliopsida</taxon>
        <taxon>Liliopsida</taxon>
        <taxon>Poales</taxon>
        <taxon>Poaceae</taxon>
        <taxon>PACMAD clade</taxon>
        <taxon>Panicoideae</taxon>
        <taxon>Panicodae</taxon>
        <taxon>Paniceae</taxon>
        <taxon>Cenchrinae</taxon>
        <taxon>Setaria</taxon>
    </lineage>
</organism>
<accession>A0A368R3R1</accession>
<dbReference type="OrthoDB" id="690414at2759"/>